<reference evidence="4 5" key="1">
    <citation type="journal article" date="2010" name="Int. J. Syst. Evol. Microbiol.">
        <title>Bacillus horneckiae sp. nov., isolated from a spacecraft-assembly clean room.</title>
        <authorList>
            <person name="Vaishampayan P."/>
            <person name="Probst A."/>
            <person name="Krishnamurthi S."/>
            <person name="Ghosh S."/>
            <person name="Osman S."/>
            <person name="McDowall A."/>
            <person name="Ruckmani A."/>
            <person name="Mayilraj S."/>
            <person name="Venkateswaran K."/>
        </authorList>
    </citation>
    <scope>NUCLEOTIDE SEQUENCE [LARGE SCALE GENOMIC DNA]</scope>
    <source>
        <strain evidence="5">1PO1SC</strain>
    </source>
</reference>
<name>A0A2N0ZCW4_9BACI</name>
<dbReference type="RefSeq" id="WP_066200691.1">
    <property type="nucleotide sequence ID" value="NZ_JAFDQP010000009.1"/>
</dbReference>
<keyword evidence="5" id="KW-1185">Reference proteome</keyword>
<dbReference type="InterPro" id="IPR008308">
    <property type="entry name" value="YpbB-like"/>
</dbReference>
<keyword evidence="1" id="KW-0805">Transcription regulation</keyword>
<proteinExistence type="predicted"/>
<protein>
    <submittedName>
        <fullName evidence="4">RQC domain-containing protein</fullName>
    </submittedName>
</protein>
<comment type="caution">
    <text evidence="4">The sequence shown here is derived from an EMBL/GenBank/DDBJ whole genome shotgun (WGS) entry which is preliminary data.</text>
</comment>
<dbReference type="EMBL" id="PISD01000046">
    <property type="protein sequence ID" value="PKG27353.1"/>
    <property type="molecule type" value="Genomic_DNA"/>
</dbReference>
<evidence type="ECO:0000259" key="3">
    <source>
        <dbReference type="Pfam" id="PF14493"/>
    </source>
</evidence>
<dbReference type="SUPFAM" id="SSF46894">
    <property type="entry name" value="C-terminal effector domain of the bipartite response regulators"/>
    <property type="match status" value="1"/>
</dbReference>
<sequence length="350" mass="41221">MRISYTEKVILHCLTKIGNQRTIFSILHLLNGKKTSQTIQDAHLFHLTEFFHLFPRLQRNEFTEIYKRMEKVNIIIEKENLSFKLTNKGQKIINGSSNPLPAYVNGWQYHRYTARFWERLSLLVQVVSQLNKQNQRYIPIQTKKEVHYWLKSLLKQLKWKREDLAKQLFGELSALLGKDESIRPILLVIRLSGYSKIGLTAEQVSDKLRMNEDEYHIHFLNILHYMIQQVEKSRTEFPILQQLILDDDHSFSLLTKSTSKTYQLLQQGLSIDEIAAYRNLKKGTIEDHIVEIALNIQDFTIDKYVSQFNQQQIERASKNVSTKQLKYIRQSVPGANYFEIRLVLAKNGIR</sequence>
<dbReference type="GO" id="GO:0006355">
    <property type="term" value="P:regulation of DNA-templated transcription"/>
    <property type="evidence" value="ECO:0007669"/>
    <property type="project" value="InterPro"/>
</dbReference>
<evidence type="ECO:0000256" key="2">
    <source>
        <dbReference type="ARBA" id="ARBA00023163"/>
    </source>
</evidence>
<dbReference type="GO" id="GO:0003677">
    <property type="term" value="F:DNA binding"/>
    <property type="evidence" value="ECO:0007669"/>
    <property type="project" value="InterPro"/>
</dbReference>
<gene>
    <name evidence="4" type="ORF">CWS20_19540</name>
</gene>
<feature type="domain" description="Helicase Helix-turn-helix" evidence="3">
    <location>
        <begin position="257"/>
        <end position="344"/>
    </location>
</feature>
<dbReference type="InterPro" id="IPR016032">
    <property type="entry name" value="Sig_transdc_resp-reg_C-effctor"/>
</dbReference>
<evidence type="ECO:0000256" key="1">
    <source>
        <dbReference type="ARBA" id="ARBA00023015"/>
    </source>
</evidence>
<dbReference type="Proteomes" id="UP000233343">
    <property type="component" value="Unassembled WGS sequence"/>
</dbReference>
<organism evidence="4 5">
    <name type="scientific">Cytobacillus horneckiae</name>
    <dbReference type="NCBI Taxonomy" id="549687"/>
    <lineage>
        <taxon>Bacteria</taxon>
        <taxon>Bacillati</taxon>
        <taxon>Bacillota</taxon>
        <taxon>Bacilli</taxon>
        <taxon>Bacillales</taxon>
        <taxon>Bacillaceae</taxon>
        <taxon>Cytobacillus</taxon>
    </lineage>
</organism>
<keyword evidence="2" id="KW-0804">Transcription</keyword>
<accession>A0A2N0ZCW4</accession>
<evidence type="ECO:0000313" key="5">
    <source>
        <dbReference type="Proteomes" id="UP000233343"/>
    </source>
</evidence>
<dbReference type="AlphaFoldDB" id="A0A2N0ZCW4"/>
<evidence type="ECO:0000313" key="4">
    <source>
        <dbReference type="EMBL" id="PKG27353.1"/>
    </source>
</evidence>
<dbReference type="InterPro" id="IPR029491">
    <property type="entry name" value="Helicase_HTH"/>
</dbReference>
<dbReference type="Pfam" id="PF14493">
    <property type="entry name" value="HTH_40"/>
    <property type="match status" value="1"/>
</dbReference>
<dbReference type="PIRSF" id="PIRSF021350">
    <property type="entry name" value="UCP021350"/>
    <property type="match status" value="1"/>
</dbReference>